<sequence length="152" mass="17007">MKPETRMPRHRFDMPQKNISTFMHTSLAVAPETDFTKFQTSTDHQKDMGNAASTRRAYGEHYKRREPVQGSRHYHTTNVSKHSGHPGVKLTVPLGKGGWDRTATTLPMPRGEMPSLSHSAAMYRGEQLGPEGRPTYLGNVNHLGPMLVAGER</sequence>
<evidence type="ECO:0000256" key="1">
    <source>
        <dbReference type="SAM" id="MobiDB-lite"/>
    </source>
</evidence>
<protein>
    <submittedName>
        <fullName evidence="2">Uncharacterized protein</fullName>
    </submittedName>
</protein>
<proteinExistence type="predicted"/>
<feature type="region of interest" description="Disordered" evidence="1">
    <location>
        <begin position="66"/>
        <end position="100"/>
    </location>
</feature>
<accession>A0A7S3EQ94</accession>
<reference evidence="2" key="1">
    <citation type="submission" date="2021-01" db="EMBL/GenBank/DDBJ databases">
        <authorList>
            <person name="Corre E."/>
            <person name="Pelletier E."/>
            <person name="Niang G."/>
            <person name="Scheremetjew M."/>
            <person name="Finn R."/>
            <person name="Kale V."/>
            <person name="Holt S."/>
            <person name="Cochrane G."/>
            <person name="Meng A."/>
            <person name="Brown T."/>
            <person name="Cohen L."/>
        </authorList>
    </citation>
    <scope>NUCLEOTIDE SEQUENCE</scope>
    <source>
        <strain evidence="2">CCMP281</strain>
    </source>
</reference>
<dbReference type="AlphaFoldDB" id="A0A7S3EQ94"/>
<organism evidence="2">
    <name type="scientific">Haptolina ericina</name>
    <dbReference type="NCBI Taxonomy" id="156174"/>
    <lineage>
        <taxon>Eukaryota</taxon>
        <taxon>Haptista</taxon>
        <taxon>Haptophyta</taxon>
        <taxon>Prymnesiophyceae</taxon>
        <taxon>Prymnesiales</taxon>
        <taxon>Prymnesiaceae</taxon>
        <taxon>Haptolina</taxon>
    </lineage>
</organism>
<gene>
    <name evidence="2" type="ORF">HERI1096_LOCUS1608</name>
</gene>
<dbReference type="EMBL" id="HBHX01002903">
    <property type="protein sequence ID" value="CAE0099293.1"/>
    <property type="molecule type" value="Transcribed_RNA"/>
</dbReference>
<name>A0A7S3EQ94_9EUKA</name>
<evidence type="ECO:0000313" key="2">
    <source>
        <dbReference type="EMBL" id="CAE0099293.1"/>
    </source>
</evidence>